<evidence type="ECO:0000256" key="4">
    <source>
        <dbReference type="ARBA" id="ARBA00022692"/>
    </source>
</evidence>
<reference evidence="14" key="1">
    <citation type="journal article" date="2019" name="Int. J. Syst. Evol. Microbiol.">
        <title>The Global Catalogue of Microorganisms (GCM) 10K type strain sequencing project: providing services to taxonomists for standard genome sequencing and annotation.</title>
        <authorList>
            <consortium name="The Broad Institute Genomics Platform"/>
            <consortium name="The Broad Institute Genome Sequencing Center for Infectious Disease"/>
            <person name="Wu L."/>
            <person name="Ma J."/>
        </authorList>
    </citation>
    <scope>NUCLEOTIDE SEQUENCE [LARGE SCALE GENOMIC DNA]</scope>
    <source>
        <strain evidence="14">JCM 16673</strain>
    </source>
</reference>
<organism evidence="13 14">
    <name type="scientific">Actimicrobium antarcticum</name>
    <dbReference type="NCBI Taxonomy" id="1051899"/>
    <lineage>
        <taxon>Bacteria</taxon>
        <taxon>Pseudomonadati</taxon>
        <taxon>Pseudomonadota</taxon>
        <taxon>Betaproteobacteria</taxon>
        <taxon>Burkholderiales</taxon>
        <taxon>Oxalobacteraceae</taxon>
        <taxon>Actimicrobium</taxon>
    </lineage>
</organism>
<sequence>MQFLLLLIIVPSFALVGLGSYKSFGDAENVVAKVGGQAITQPEYEAAQREQMERFKQMFGAQFDPKMFDTPDARQGILDNLIAQRALSVEAARKNLSVADAALQKSITSIEGLVGPDGKFDGERYRSLLAIQGMTPAMYEQRLRQDMAVQQLNAAVQSTAFAPKTVATRLSDINEQERTVQELLFKPADYAAQVKPTADMLKAYYDKNSRQFEVPEQAKAEYVVLNSDLLAAQIVVTDKEAADFYEQNKKRFGIEEQRRARHILVSLKKDASAADKAAAKVKADQLLSQVRKTPADFAKIAKASSDDTGTADKGGDLDFFGKGMMTKPFEDAVFKLKANEISDLIETDFGFHIIEVTAIKPETIKTLDEVKPEIVADIKKQKAAKQYSEVAELFTNTVYEQADSLKPVADKLKLKIETVSNLTRLPNPLAPPDARYNNAKFLKALFADDALKNKRNTEAVEVAPSTLIAGRILEYKPVAKRPFADVESIVRERVIAEESALLAKKAGEAKLVALKAADDVAGFGAAKVVSRTKNDGINRNGFENVMKADIRKLPAIASADLGNQGYAIYRISKVAQSDKTDPARRKAEQDQIANALAQQEMLAYIDVLKQKAKVKILKPVVKARTAADDLAPTDTAAK</sequence>
<name>A0ABP7TM67_9BURK</name>
<keyword evidence="5" id="KW-1133">Transmembrane helix</keyword>
<evidence type="ECO:0000256" key="1">
    <source>
        <dbReference type="ARBA" id="ARBA00004382"/>
    </source>
</evidence>
<keyword evidence="4" id="KW-0812">Transmembrane</keyword>
<accession>A0ABP7TM67</accession>
<proteinExistence type="inferred from homology"/>
<evidence type="ECO:0000313" key="13">
    <source>
        <dbReference type="EMBL" id="GAA4028156.1"/>
    </source>
</evidence>
<dbReference type="InterPro" id="IPR052029">
    <property type="entry name" value="PpiD_chaperone"/>
</dbReference>
<evidence type="ECO:0000256" key="7">
    <source>
        <dbReference type="ARBA" id="ARBA00023186"/>
    </source>
</evidence>
<keyword evidence="7" id="KW-0143">Chaperone</keyword>
<evidence type="ECO:0000256" key="11">
    <source>
        <dbReference type="PROSITE-ProRule" id="PRU00278"/>
    </source>
</evidence>
<keyword evidence="2" id="KW-1003">Cell membrane</keyword>
<keyword evidence="3" id="KW-0997">Cell inner membrane</keyword>
<comment type="caution">
    <text evidence="13">The sequence shown here is derived from an EMBL/GenBank/DDBJ whole genome shotgun (WGS) entry which is preliminary data.</text>
</comment>
<feature type="domain" description="PpiC" evidence="12">
    <location>
        <begin position="255"/>
        <end position="358"/>
    </location>
</feature>
<dbReference type="SUPFAM" id="SSF109998">
    <property type="entry name" value="Triger factor/SurA peptide-binding domain-like"/>
    <property type="match status" value="1"/>
</dbReference>
<dbReference type="Gene3D" id="3.10.50.40">
    <property type="match status" value="1"/>
</dbReference>
<dbReference type="PANTHER" id="PTHR47529">
    <property type="entry name" value="PEPTIDYL-PROLYL CIS-TRANS ISOMERASE D"/>
    <property type="match status" value="1"/>
</dbReference>
<dbReference type="InterPro" id="IPR000297">
    <property type="entry name" value="PPIase_PpiC"/>
</dbReference>
<evidence type="ECO:0000256" key="6">
    <source>
        <dbReference type="ARBA" id="ARBA00023136"/>
    </source>
</evidence>
<dbReference type="SUPFAM" id="SSF54534">
    <property type="entry name" value="FKBP-like"/>
    <property type="match status" value="1"/>
</dbReference>
<evidence type="ECO:0000256" key="5">
    <source>
        <dbReference type="ARBA" id="ARBA00022989"/>
    </source>
</evidence>
<keyword evidence="11" id="KW-0697">Rotamase</keyword>
<dbReference type="EMBL" id="BAAAZE010000011">
    <property type="protein sequence ID" value="GAA4028156.1"/>
    <property type="molecule type" value="Genomic_DNA"/>
</dbReference>
<comment type="subcellular location">
    <subcellularLocation>
        <location evidence="1">Cell inner membrane</location>
        <topology evidence="1">Single-pass type II membrane protein</topology>
        <orientation evidence="1">Periplasmic side</orientation>
    </subcellularLocation>
</comment>
<evidence type="ECO:0000256" key="10">
    <source>
        <dbReference type="ARBA" id="ARBA00042775"/>
    </source>
</evidence>
<dbReference type="PROSITE" id="PS50198">
    <property type="entry name" value="PPIC_PPIASE_2"/>
    <property type="match status" value="1"/>
</dbReference>
<evidence type="ECO:0000256" key="2">
    <source>
        <dbReference type="ARBA" id="ARBA00022475"/>
    </source>
</evidence>
<dbReference type="InterPro" id="IPR046357">
    <property type="entry name" value="PPIase_dom_sf"/>
</dbReference>
<dbReference type="Gene3D" id="1.10.4030.10">
    <property type="entry name" value="Porin chaperone SurA, peptide-binding domain"/>
    <property type="match status" value="1"/>
</dbReference>
<evidence type="ECO:0000256" key="9">
    <source>
        <dbReference type="ARBA" id="ARBA00040743"/>
    </source>
</evidence>
<keyword evidence="14" id="KW-1185">Reference proteome</keyword>
<dbReference type="PANTHER" id="PTHR47529:SF1">
    <property type="entry name" value="PERIPLASMIC CHAPERONE PPID"/>
    <property type="match status" value="1"/>
</dbReference>
<dbReference type="Pfam" id="PF13624">
    <property type="entry name" value="SurA_N_3"/>
    <property type="match status" value="1"/>
</dbReference>
<keyword evidence="6" id="KW-0472">Membrane</keyword>
<dbReference type="Pfam" id="PF13616">
    <property type="entry name" value="Rotamase_3"/>
    <property type="match status" value="1"/>
</dbReference>
<evidence type="ECO:0000256" key="8">
    <source>
        <dbReference type="ARBA" id="ARBA00038408"/>
    </source>
</evidence>
<evidence type="ECO:0000256" key="3">
    <source>
        <dbReference type="ARBA" id="ARBA00022519"/>
    </source>
</evidence>
<dbReference type="InterPro" id="IPR027304">
    <property type="entry name" value="Trigger_fact/SurA_dom_sf"/>
</dbReference>
<protein>
    <recommendedName>
        <fullName evidence="9">Periplasmic chaperone PpiD</fullName>
    </recommendedName>
    <alternativeName>
        <fullName evidence="10">Periplasmic folding chaperone</fullName>
    </alternativeName>
</protein>
<evidence type="ECO:0000313" key="14">
    <source>
        <dbReference type="Proteomes" id="UP001501353"/>
    </source>
</evidence>
<dbReference type="Proteomes" id="UP001501353">
    <property type="component" value="Unassembled WGS sequence"/>
</dbReference>
<evidence type="ECO:0000259" key="12">
    <source>
        <dbReference type="PROSITE" id="PS50198"/>
    </source>
</evidence>
<comment type="similarity">
    <text evidence="8">Belongs to the PpiD chaperone family.</text>
</comment>
<gene>
    <name evidence="13" type="ORF">GCM10022212_27890</name>
</gene>
<keyword evidence="11" id="KW-0413">Isomerase</keyword>